<dbReference type="CDD" id="cd07824">
    <property type="entry name" value="SRPBCC_6"/>
    <property type="match status" value="1"/>
</dbReference>
<evidence type="ECO:0000313" key="2">
    <source>
        <dbReference type="Proteomes" id="UP000045824"/>
    </source>
</evidence>
<reference evidence="1 2" key="1">
    <citation type="submission" date="2015-03" db="EMBL/GenBank/DDBJ databases">
        <authorList>
            <person name="Murphy D."/>
        </authorList>
    </citation>
    <scope>NUCLEOTIDE SEQUENCE [LARGE SCALE GENOMIC DNA]</scope>
    <source>
        <strain evidence="1 2">FCF326</strain>
    </source>
</reference>
<dbReference type="Pfam" id="PF10604">
    <property type="entry name" value="Polyketide_cyc2"/>
    <property type="match status" value="1"/>
</dbReference>
<dbReference type="AlphaFoldDB" id="A0A0T9KIL9"/>
<evidence type="ECO:0000313" key="1">
    <source>
        <dbReference type="EMBL" id="CNE03769.1"/>
    </source>
</evidence>
<dbReference type="EMBL" id="CPYI01000001">
    <property type="protein sequence ID" value="CNE03769.1"/>
    <property type="molecule type" value="Genomic_DNA"/>
</dbReference>
<dbReference type="SUPFAM" id="SSF55961">
    <property type="entry name" value="Bet v1-like"/>
    <property type="match status" value="1"/>
</dbReference>
<organism evidence="1 2">
    <name type="scientific">Yersinia kristensenii</name>
    <dbReference type="NCBI Taxonomy" id="28152"/>
    <lineage>
        <taxon>Bacteria</taxon>
        <taxon>Pseudomonadati</taxon>
        <taxon>Pseudomonadota</taxon>
        <taxon>Gammaproteobacteria</taxon>
        <taxon>Enterobacterales</taxon>
        <taxon>Yersiniaceae</taxon>
        <taxon>Yersinia</taxon>
    </lineage>
</organism>
<dbReference type="InterPro" id="IPR023393">
    <property type="entry name" value="START-like_dom_sf"/>
</dbReference>
<proteinExistence type="predicted"/>
<dbReference type="InterPro" id="IPR019587">
    <property type="entry name" value="Polyketide_cyclase/dehydratase"/>
</dbReference>
<dbReference type="Gene3D" id="3.30.530.20">
    <property type="match status" value="1"/>
</dbReference>
<dbReference type="Proteomes" id="UP000045824">
    <property type="component" value="Unassembled WGS sequence"/>
</dbReference>
<gene>
    <name evidence="1" type="ORF">ERS008491_00252</name>
</gene>
<accession>A0A0T9KIL9</accession>
<name>A0A0T9KIL9_YERKR</name>
<protein>
    <submittedName>
        <fullName evidence="1">Polyketide cyclase / dehydrase and lipid transport</fullName>
    </submittedName>
</protein>
<dbReference type="RefSeq" id="WP_050118162.1">
    <property type="nucleotide sequence ID" value="NZ_CAWMAB010000001.1"/>
</dbReference>
<sequence length="156" mass="18104">MAEYRFSTLWRVKAPLQAVWDILCHPDLWPSWWKSLEQVVEIEKGDLNGIGALHRYTWKGVLPYRITFDIHVIAISPLHLLEGQASGEVEGVGLWSLFYDGTDTIVRYDWHIRTNTRWMNHLAPIAAPLFRWNHNSVMREGAKGLARRLATRVETV</sequence>